<dbReference type="PRINTS" id="PR00081">
    <property type="entry name" value="GDHRDH"/>
</dbReference>
<reference evidence="5" key="1">
    <citation type="journal article" date="2021" name="Evol. Appl.">
        <title>The genome of the Pyrenean desman and the effects of bottlenecks and inbreeding on the genomic landscape of an endangered species.</title>
        <authorList>
            <person name="Escoda L."/>
            <person name="Castresana J."/>
        </authorList>
    </citation>
    <scope>NUCLEOTIDE SEQUENCE</scope>
    <source>
        <strain evidence="5">IBE-C5619</strain>
    </source>
</reference>
<keyword evidence="6" id="KW-1185">Reference proteome</keyword>
<evidence type="ECO:0000256" key="3">
    <source>
        <dbReference type="ARBA" id="ARBA00023002"/>
    </source>
</evidence>
<dbReference type="Pfam" id="PF13561">
    <property type="entry name" value="adh_short_C2"/>
    <property type="match status" value="1"/>
</dbReference>
<dbReference type="PANTHER" id="PTHR43943:SF8">
    <property type="entry name" value="DEHYDROGENASE_REDUCTASE SDR FAMILY MEMBER 4-RELATED"/>
    <property type="match status" value="1"/>
</dbReference>
<dbReference type="GO" id="GO:0004090">
    <property type="term" value="F:carbonyl reductase (NADPH) activity"/>
    <property type="evidence" value="ECO:0007669"/>
    <property type="project" value="TreeGrafter"/>
</dbReference>
<dbReference type="PROSITE" id="PS00061">
    <property type="entry name" value="ADH_SHORT"/>
    <property type="match status" value="1"/>
</dbReference>
<dbReference type="PANTHER" id="PTHR43943">
    <property type="entry name" value="DEHYDROGENASE/REDUCTASE (SDR FAMILY) MEMBER 4"/>
    <property type="match status" value="1"/>
</dbReference>
<accession>A0A8J5ZSW4</accession>
<keyword evidence="2" id="KW-0521">NADP</keyword>
<feature type="region of interest" description="Disordered" evidence="4">
    <location>
        <begin position="67"/>
        <end position="95"/>
    </location>
</feature>
<evidence type="ECO:0000313" key="6">
    <source>
        <dbReference type="Proteomes" id="UP000700334"/>
    </source>
</evidence>
<dbReference type="OrthoDB" id="1669814at2759"/>
<feature type="region of interest" description="Disordered" evidence="4">
    <location>
        <begin position="1"/>
        <end position="39"/>
    </location>
</feature>
<proteinExistence type="inferred from homology"/>
<dbReference type="Gene3D" id="3.40.50.720">
    <property type="entry name" value="NAD(P)-binding Rossmann-like Domain"/>
    <property type="match status" value="2"/>
</dbReference>
<comment type="caution">
    <text evidence="5">The sequence shown here is derived from an EMBL/GenBank/DDBJ whole genome shotgun (WGS) entry which is preliminary data.</text>
</comment>
<dbReference type="SUPFAM" id="SSF51735">
    <property type="entry name" value="NAD(P)-binding Rossmann-fold domains"/>
    <property type="match status" value="1"/>
</dbReference>
<feature type="compositionally biased region" description="Basic and acidic residues" evidence="4">
    <location>
        <begin position="18"/>
        <end position="39"/>
    </location>
</feature>
<feature type="compositionally biased region" description="Gly residues" evidence="4">
    <location>
        <begin position="702"/>
        <end position="725"/>
    </location>
</feature>
<sequence length="1062" mass="113802">MLDRMQGSRGQGTWFQRLENRPHRGRKLDSEGSHSEDRGVKQLWEIRKARAHLSLYTKPAPIAHSLSASESDQFRGKEPTLSSQEAGPITAGQSQDEVMDSLEWSGKACSPAGLEACWEGHGSVDASEPQLLVGPFTGLQGVRLRALKVTSSSLAGPGTGTVDQHDDFWVEAGDLCHHEVVIQPALSYPKSEAKTASAGVEHLRFVEIYAEGQNPEYPGDTKLEAVHSLRTSKSRGCLEANSERSGLSQGRVRCAWSPLVQPETQMFEGICRLFCVLCLALSNTFGDERLEINFLLPVGTVLRGTRNREDKVPPTPESLCPLRQQHLLQPFRTAQPPFSHIQSSPQYLQAEGKPVGGSFNAQGQKSIGTAESVVPSPLRLIPGQQANNPPSCRNGNPISTAALEETPRGPNVYSVQSTHAGPQVSIIDTNGGRAEKSDNFLCPYPAMMLHRPSRVANASLSNVAILSPPSEAQVCTLAHAHTPMLSVHNQARMPTPTCLLRYQDQGHRGGASSNLSIHLHTNGADSGAEQKQQFSRRAGLGILLASCGGADFISTLLRELGLSVLHSQHLEDSGSQARPWVPTDLARRQWPPASARPHGLSDVLSTKAESGCRTSRTSRQPQNICPHVDQEEVPLEVLEGKAINSQSPLPRKGVGEQTWRETRGQAGQCARRRRRRRGAAVARRQGAPAVTVGSPREEPAGAGSGAGVTTRGGRGRGGATRGGAGRRPAPPPPLTVLHGHLPRAARNPARPTGAMQKAGLLRGVFARVWKSVRMASSGVARQDRLANKVALVTASTDGIGFAIARRLAQDGAHVVVSSRKQQNVDRAVAALQGEGLSVTGTVCHVGKAEDRERLVATAVKLHGGIDILVSNAAVNPFFGNLMDVTEEVWDKGLGPYNVSKTALLGLTKNLASELAQKNIRVNCLAPGLIKTNFSSVVSQGPEGMACPAVAAILYPTPRIGMPEECAGIVRHLHHWGDGGGGWRNPIPPLRTWKESPRADWAPVLVFASGIHPLASPTPACNIARLLPPTHPPPSTMKRSGALPEVWSHEGSHCCFAVDKDFL</sequence>
<evidence type="ECO:0000256" key="4">
    <source>
        <dbReference type="SAM" id="MobiDB-lite"/>
    </source>
</evidence>
<dbReference type="InterPro" id="IPR036291">
    <property type="entry name" value="NAD(P)-bd_dom_sf"/>
</dbReference>
<name>A0A8J5ZSW4_GALPY</name>
<organism evidence="5 6">
    <name type="scientific">Galemys pyrenaicus</name>
    <name type="common">Iberian desman</name>
    <name type="synonym">Pyrenean desman</name>
    <dbReference type="NCBI Taxonomy" id="202257"/>
    <lineage>
        <taxon>Eukaryota</taxon>
        <taxon>Metazoa</taxon>
        <taxon>Chordata</taxon>
        <taxon>Craniata</taxon>
        <taxon>Vertebrata</taxon>
        <taxon>Euteleostomi</taxon>
        <taxon>Mammalia</taxon>
        <taxon>Eutheria</taxon>
        <taxon>Laurasiatheria</taxon>
        <taxon>Eulipotyphla</taxon>
        <taxon>Talpidae</taxon>
        <taxon>Galemys</taxon>
    </lineage>
</organism>
<evidence type="ECO:0000256" key="1">
    <source>
        <dbReference type="ARBA" id="ARBA00006484"/>
    </source>
</evidence>
<comment type="similarity">
    <text evidence="1">Belongs to the short-chain dehydrogenases/reductases (SDR) family.</text>
</comment>
<dbReference type="InterPro" id="IPR002347">
    <property type="entry name" value="SDR_fam"/>
</dbReference>
<dbReference type="AlphaFoldDB" id="A0A8J5ZSW4"/>
<feature type="compositionally biased region" description="Polar residues" evidence="4">
    <location>
        <begin position="80"/>
        <end position="95"/>
    </location>
</feature>
<keyword evidence="3" id="KW-0560">Oxidoreductase</keyword>
<dbReference type="Proteomes" id="UP000700334">
    <property type="component" value="Unassembled WGS sequence"/>
</dbReference>
<dbReference type="InterPro" id="IPR020904">
    <property type="entry name" value="Sc_DH/Rdtase_CS"/>
</dbReference>
<evidence type="ECO:0000313" key="5">
    <source>
        <dbReference type="EMBL" id="KAG8509381.1"/>
    </source>
</evidence>
<feature type="region of interest" description="Disordered" evidence="4">
    <location>
        <begin position="641"/>
        <end position="737"/>
    </location>
</feature>
<evidence type="ECO:0000256" key="2">
    <source>
        <dbReference type="ARBA" id="ARBA00022857"/>
    </source>
</evidence>
<dbReference type="EMBL" id="JAGFMF010011946">
    <property type="protein sequence ID" value="KAG8509381.1"/>
    <property type="molecule type" value="Genomic_DNA"/>
</dbReference>
<feature type="region of interest" description="Disordered" evidence="4">
    <location>
        <begin position="338"/>
        <end position="363"/>
    </location>
</feature>
<gene>
    <name evidence="5" type="ORF">J0S82_014857</name>
</gene>
<protein>
    <submittedName>
        <fullName evidence="5">Dehydrogenase/reductase SDR family member 4</fullName>
    </submittedName>
</protein>
<dbReference type="Pfam" id="PF00106">
    <property type="entry name" value="adh_short"/>
    <property type="match status" value="1"/>
</dbReference>